<gene>
    <name evidence="2" type="ORF">FC75_GL000272</name>
</gene>
<dbReference type="STRING" id="1423730.FC75_GL000272"/>
<protein>
    <submittedName>
        <fullName evidence="2">Uncharacterized protein</fullName>
    </submittedName>
</protein>
<comment type="caution">
    <text evidence="2">The sequence shown here is derived from an EMBL/GenBank/DDBJ whole genome shotgun (WGS) entry which is preliminary data.</text>
</comment>
<keyword evidence="1" id="KW-0812">Transmembrane</keyword>
<evidence type="ECO:0000256" key="1">
    <source>
        <dbReference type="SAM" id="Phobius"/>
    </source>
</evidence>
<proteinExistence type="predicted"/>
<evidence type="ECO:0000313" key="2">
    <source>
        <dbReference type="EMBL" id="KRN25543.1"/>
    </source>
</evidence>
<dbReference type="RefSeq" id="WP_056988881.1">
    <property type="nucleotide sequence ID" value="NZ_AYZJ01000009.1"/>
</dbReference>
<keyword evidence="3" id="KW-1185">Reference proteome</keyword>
<name>A0A0R2FK76_9LACO</name>
<dbReference type="EMBL" id="AYZJ01000009">
    <property type="protein sequence ID" value="KRN25543.1"/>
    <property type="molecule type" value="Genomic_DNA"/>
</dbReference>
<organism evidence="2 3">
    <name type="scientific">Lacticaseibacillus camelliae DSM 22697 = JCM 13995</name>
    <dbReference type="NCBI Taxonomy" id="1423730"/>
    <lineage>
        <taxon>Bacteria</taxon>
        <taxon>Bacillati</taxon>
        <taxon>Bacillota</taxon>
        <taxon>Bacilli</taxon>
        <taxon>Lactobacillales</taxon>
        <taxon>Lactobacillaceae</taxon>
        <taxon>Lacticaseibacillus</taxon>
    </lineage>
</organism>
<dbReference type="PATRIC" id="fig|1423730.4.peg.288"/>
<dbReference type="AlphaFoldDB" id="A0A0R2FK76"/>
<accession>A0A0R2FK76</accession>
<keyword evidence="1" id="KW-1133">Transmembrane helix</keyword>
<feature type="transmembrane region" description="Helical" evidence="1">
    <location>
        <begin position="6"/>
        <end position="23"/>
    </location>
</feature>
<dbReference type="Proteomes" id="UP000050865">
    <property type="component" value="Unassembled WGS sequence"/>
</dbReference>
<sequence>MYWLLAVIAVGVVFAIVIWLRIARRRRALRLFVWHSQQLTDQVVEEVLTVLHWPYDKPLHSAAVADVWGHGIMGFEYETETPKIKITRDRLQNQLRDTAEDQHIASSDPRYPAFVITDFWERDGKTHFDVAFVTNAPTIAYLQDIQRV</sequence>
<reference evidence="2 3" key="1">
    <citation type="journal article" date="2015" name="Genome Announc.">
        <title>Expanding the biotechnology potential of lactobacilli through comparative genomics of 213 strains and associated genera.</title>
        <authorList>
            <person name="Sun Z."/>
            <person name="Harris H.M."/>
            <person name="McCann A."/>
            <person name="Guo C."/>
            <person name="Argimon S."/>
            <person name="Zhang W."/>
            <person name="Yang X."/>
            <person name="Jeffery I.B."/>
            <person name="Cooney J.C."/>
            <person name="Kagawa T.F."/>
            <person name="Liu W."/>
            <person name="Song Y."/>
            <person name="Salvetti E."/>
            <person name="Wrobel A."/>
            <person name="Rasinkangas P."/>
            <person name="Parkhill J."/>
            <person name="Rea M.C."/>
            <person name="O'Sullivan O."/>
            <person name="Ritari J."/>
            <person name="Douillard F.P."/>
            <person name="Paul Ross R."/>
            <person name="Yang R."/>
            <person name="Briner A.E."/>
            <person name="Felis G.E."/>
            <person name="de Vos W.M."/>
            <person name="Barrangou R."/>
            <person name="Klaenhammer T.R."/>
            <person name="Caufield P.W."/>
            <person name="Cui Y."/>
            <person name="Zhang H."/>
            <person name="O'Toole P.W."/>
        </authorList>
    </citation>
    <scope>NUCLEOTIDE SEQUENCE [LARGE SCALE GENOMIC DNA]</scope>
    <source>
        <strain evidence="2 3">DSM 22697</strain>
    </source>
</reference>
<keyword evidence="1" id="KW-0472">Membrane</keyword>
<evidence type="ECO:0000313" key="3">
    <source>
        <dbReference type="Proteomes" id="UP000050865"/>
    </source>
</evidence>